<evidence type="ECO:0000313" key="2">
    <source>
        <dbReference type="Proteomes" id="UP000828390"/>
    </source>
</evidence>
<sequence>MLHYIKAWVVRTLNAVLVEVITQADHEARVMFEGVPHHLVPDRCLHSGGVRV</sequence>
<reference evidence="1" key="1">
    <citation type="journal article" date="2019" name="bioRxiv">
        <title>The Genome of the Zebra Mussel, Dreissena polymorpha: A Resource for Invasive Species Research.</title>
        <authorList>
            <person name="McCartney M.A."/>
            <person name="Auch B."/>
            <person name="Kono T."/>
            <person name="Mallez S."/>
            <person name="Zhang Y."/>
            <person name="Obille A."/>
            <person name="Becker A."/>
            <person name="Abrahante J.E."/>
            <person name="Garbe J."/>
            <person name="Badalamenti J.P."/>
            <person name="Herman A."/>
            <person name="Mangelson H."/>
            <person name="Liachko I."/>
            <person name="Sullivan S."/>
            <person name="Sone E.D."/>
            <person name="Koren S."/>
            <person name="Silverstein K.A.T."/>
            <person name="Beckman K.B."/>
            <person name="Gohl D.M."/>
        </authorList>
    </citation>
    <scope>NUCLEOTIDE SEQUENCE</scope>
    <source>
        <strain evidence="1">Duluth1</strain>
        <tissue evidence="1">Whole animal</tissue>
    </source>
</reference>
<dbReference type="AlphaFoldDB" id="A0A9D4S3Y5"/>
<organism evidence="1 2">
    <name type="scientific">Dreissena polymorpha</name>
    <name type="common">Zebra mussel</name>
    <name type="synonym">Mytilus polymorpha</name>
    <dbReference type="NCBI Taxonomy" id="45954"/>
    <lineage>
        <taxon>Eukaryota</taxon>
        <taxon>Metazoa</taxon>
        <taxon>Spiralia</taxon>
        <taxon>Lophotrochozoa</taxon>
        <taxon>Mollusca</taxon>
        <taxon>Bivalvia</taxon>
        <taxon>Autobranchia</taxon>
        <taxon>Heteroconchia</taxon>
        <taxon>Euheterodonta</taxon>
        <taxon>Imparidentia</taxon>
        <taxon>Neoheterodontei</taxon>
        <taxon>Myida</taxon>
        <taxon>Dreissenoidea</taxon>
        <taxon>Dreissenidae</taxon>
        <taxon>Dreissena</taxon>
    </lineage>
</organism>
<dbReference type="EMBL" id="JAIWYP010000001">
    <property type="protein sequence ID" value="KAH3890821.1"/>
    <property type="molecule type" value="Genomic_DNA"/>
</dbReference>
<comment type="caution">
    <text evidence="1">The sequence shown here is derived from an EMBL/GenBank/DDBJ whole genome shotgun (WGS) entry which is preliminary data.</text>
</comment>
<keyword evidence="2" id="KW-1185">Reference proteome</keyword>
<evidence type="ECO:0000313" key="1">
    <source>
        <dbReference type="EMBL" id="KAH3890821.1"/>
    </source>
</evidence>
<gene>
    <name evidence="1" type="ORF">DPMN_014910</name>
</gene>
<accession>A0A9D4S3Y5</accession>
<name>A0A9D4S3Y5_DREPO</name>
<dbReference type="Proteomes" id="UP000828390">
    <property type="component" value="Unassembled WGS sequence"/>
</dbReference>
<proteinExistence type="predicted"/>
<reference evidence="1" key="2">
    <citation type="submission" date="2020-11" db="EMBL/GenBank/DDBJ databases">
        <authorList>
            <person name="McCartney M.A."/>
            <person name="Auch B."/>
            <person name="Kono T."/>
            <person name="Mallez S."/>
            <person name="Becker A."/>
            <person name="Gohl D.M."/>
            <person name="Silverstein K.A.T."/>
            <person name="Koren S."/>
            <person name="Bechman K.B."/>
            <person name="Herman A."/>
            <person name="Abrahante J.E."/>
            <person name="Garbe J."/>
        </authorList>
    </citation>
    <scope>NUCLEOTIDE SEQUENCE</scope>
    <source>
        <strain evidence="1">Duluth1</strain>
        <tissue evidence="1">Whole animal</tissue>
    </source>
</reference>
<protein>
    <submittedName>
        <fullName evidence="1">Uncharacterized protein</fullName>
    </submittedName>
</protein>